<dbReference type="AlphaFoldDB" id="A0A9P0K0Y2"/>
<sequence>MDATILGRYDRSFEAFPSSTNLRRFNPYKKIPKMIR</sequence>
<organism evidence="1 2">
    <name type="scientific">Acanthoscelides obtectus</name>
    <name type="common">Bean weevil</name>
    <name type="synonym">Bruchus obtectus</name>
    <dbReference type="NCBI Taxonomy" id="200917"/>
    <lineage>
        <taxon>Eukaryota</taxon>
        <taxon>Metazoa</taxon>
        <taxon>Ecdysozoa</taxon>
        <taxon>Arthropoda</taxon>
        <taxon>Hexapoda</taxon>
        <taxon>Insecta</taxon>
        <taxon>Pterygota</taxon>
        <taxon>Neoptera</taxon>
        <taxon>Endopterygota</taxon>
        <taxon>Coleoptera</taxon>
        <taxon>Polyphaga</taxon>
        <taxon>Cucujiformia</taxon>
        <taxon>Chrysomeloidea</taxon>
        <taxon>Chrysomelidae</taxon>
        <taxon>Bruchinae</taxon>
        <taxon>Bruchini</taxon>
        <taxon>Acanthoscelides</taxon>
    </lineage>
</organism>
<accession>A0A9P0K0Y2</accession>
<proteinExistence type="predicted"/>
<evidence type="ECO:0000313" key="1">
    <source>
        <dbReference type="EMBL" id="CAH1965049.1"/>
    </source>
</evidence>
<dbReference type="Proteomes" id="UP001152888">
    <property type="component" value="Unassembled WGS sequence"/>
</dbReference>
<protein>
    <submittedName>
        <fullName evidence="1">Uncharacterized protein</fullName>
    </submittedName>
</protein>
<gene>
    <name evidence="1" type="ORF">ACAOBT_LOCUS6134</name>
</gene>
<dbReference type="EMBL" id="CAKOFQ010006721">
    <property type="protein sequence ID" value="CAH1965049.1"/>
    <property type="molecule type" value="Genomic_DNA"/>
</dbReference>
<reference evidence="1" key="1">
    <citation type="submission" date="2022-03" db="EMBL/GenBank/DDBJ databases">
        <authorList>
            <person name="Sayadi A."/>
        </authorList>
    </citation>
    <scope>NUCLEOTIDE SEQUENCE</scope>
</reference>
<keyword evidence="2" id="KW-1185">Reference proteome</keyword>
<name>A0A9P0K0Y2_ACAOB</name>
<comment type="caution">
    <text evidence="1">The sequence shown here is derived from an EMBL/GenBank/DDBJ whole genome shotgun (WGS) entry which is preliminary data.</text>
</comment>
<evidence type="ECO:0000313" key="2">
    <source>
        <dbReference type="Proteomes" id="UP001152888"/>
    </source>
</evidence>